<sequence length="31" mass="3560">MKPILNILPLSSDSCLELKKNVLAEFHFVPY</sequence>
<proteinExistence type="predicted"/>
<protein>
    <submittedName>
        <fullName evidence="1">Uncharacterized protein</fullName>
    </submittedName>
</protein>
<dbReference type="AlphaFoldDB" id="A0A0S6UHK4"/>
<evidence type="ECO:0000313" key="1">
    <source>
        <dbReference type="EMBL" id="GAF26998.1"/>
    </source>
</evidence>
<dbReference type="Proteomes" id="UP000063718">
    <property type="component" value="Unassembled WGS sequence"/>
</dbReference>
<name>A0A0S6UHK4_NEOTH</name>
<gene>
    <name evidence="1" type="ORF">MTY_2339</name>
</gene>
<organism evidence="1">
    <name type="scientific">Moorella thermoacetica Y72</name>
    <dbReference type="NCBI Taxonomy" id="1325331"/>
    <lineage>
        <taxon>Bacteria</taxon>
        <taxon>Bacillati</taxon>
        <taxon>Bacillota</taxon>
        <taxon>Clostridia</taxon>
        <taxon>Neomoorellales</taxon>
        <taxon>Neomoorellaceae</taxon>
        <taxon>Neomoorella</taxon>
    </lineage>
</organism>
<accession>A0A0S6UHK4</accession>
<dbReference type="EMBL" id="DF238840">
    <property type="protein sequence ID" value="GAF26998.1"/>
    <property type="molecule type" value="Genomic_DNA"/>
</dbReference>
<reference evidence="1" key="1">
    <citation type="journal article" date="2014" name="Gene">
        <title>Genome-guided analysis of transformation efficiency and carbon dioxide assimilation by Moorella thermoacetica Y72.</title>
        <authorList>
            <person name="Tsukahara K."/>
            <person name="Kita A."/>
            <person name="Nakashimada Y."/>
            <person name="Hoshino T."/>
            <person name="Murakami K."/>
        </authorList>
    </citation>
    <scope>NUCLEOTIDE SEQUENCE [LARGE SCALE GENOMIC DNA]</scope>
    <source>
        <strain evidence="1">Y72</strain>
    </source>
</reference>